<organism evidence="12">
    <name type="scientific">freshwater metagenome</name>
    <dbReference type="NCBI Taxonomy" id="449393"/>
    <lineage>
        <taxon>unclassified sequences</taxon>
        <taxon>metagenomes</taxon>
        <taxon>ecological metagenomes</taxon>
    </lineage>
</organism>
<dbReference type="PROSITE" id="PS51671">
    <property type="entry name" value="ACT"/>
    <property type="match status" value="2"/>
</dbReference>
<feature type="transmembrane region" description="Helical" evidence="10">
    <location>
        <begin position="6"/>
        <end position="28"/>
    </location>
</feature>
<dbReference type="GO" id="GO:1902600">
    <property type="term" value="P:proton transmembrane transport"/>
    <property type="evidence" value="ECO:0007669"/>
    <property type="project" value="InterPro"/>
</dbReference>
<dbReference type="AlphaFoldDB" id="A0A6J6AG32"/>
<keyword evidence="4 10" id="KW-0812">Transmembrane</keyword>
<protein>
    <submittedName>
        <fullName evidence="12">Unannotated protein</fullName>
    </submittedName>
</protein>
<dbReference type="GO" id="GO:0006814">
    <property type="term" value="P:sodium ion transport"/>
    <property type="evidence" value="ECO:0007669"/>
    <property type="project" value="UniProtKB-KW"/>
</dbReference>
<keyword evidence="5 10" id="KW-1133">Transmembrane helix</keyword>
<feature type="domain" description="ACT" evidence="11">
    <location>
        <begin position="726"/>
        <end position="802"/>
    </location>
</feature>
<feature type="transmembrane region" description="Helical" evidence="10">
    <location>
        <begin position="40"/>
        <end position="61"/>
    </location>
</feature>
<evidence type="ECO:0000256" key="2">
    <source>
        <dbReference type="ARBA" id="ARBA00022448"/>
    </source>
</evidence>
<evidence type="ECO:0000256" key="10">
    <source>
        <dbReference type="SAM" id="Phobius"/>
    </source>
</evidence>
<dbReference type="CDD" id="cd04900">
    <property type="entry name" value="ACT_UUR-like_1"/>
    <property type="match status" value="1"/>
</dbReference>
<evidence type="ECO:0000256" key="8">
    <source>
        <dbReference type="ARBA" id="ARBA00023136"/>
    </source>
</evidence>
<keyword evidence="2" id="KW-0813">Transport</keyword>
<dbReference type="GO" id="GO:0015297">
    <property type="term" value="F:antiporter activity"/>
    <property type="evidence" value="ECO:0007669"/>
    <property type="project" value="UniProtKB-KW"/>
</dbReference>
<dbReference type="EMBL" id="CAETWZ010000043">
    <property type="protein sequence ID" value="CAB4367813.1"/>
    <property type="molecule type" value="Genomic_DNA"/>
</dbReference>
<dbReference type="SUPFAM" id="SSF55021">
    <property type="entry name" value="ACT-like"/>
    <property type="match status" value="2"/>
</dbReference>
<dbReference type="GO" id="GO:0016020">
    <property type="term" value="C:membrane"/>
    <property type="evidence" value="ECO:0007669"/>
    <property type="project" value="UniProtKB-SubCell"/>
</dbReference>
<evidence type="ECO:0000256" key="4">
    <source>
        <dbReference type="ARBA" id="ARBA00022692"/>
    </source>
</evidence>
<evidence type="ECO:0000313" key="12">
    <source>
        <dbReference type="EMBL" id="CAB4367813.1"/>
    </source>
</evidence>
<keyword evidence="3" id="KW-0050">Antiport</keyword>
<reference evidence="12" key="1">
    <citation type="submission" date="2020-05" db="EMBL/GenBank/DDBJ databases">
        <authorList>
            <person name="Chiriac C."/>
            <person name="Salcher M."/>
            <person name="Ghai R."/>
            <person name="Kavagutti S V."/>
        </authorList>
    </citation>
    <scope>NUCLEOTIDE SEQUENCE</scope>
</reference>
<dbReference type="Pfam" id="PF00999">
    <property type="entry name" value="Na_H_Exchanger"/>
    <property type="match status" value="1"/>
</dbReference>
<keyword evidence="7" id="KW-0406">Ion transport</keyword>
<comment type="subcellular location">
    <subcellularLocation>
        <location evidence="1">Membrane</location>
        <topology evidence="1">Multi-pass membrane protein</topology>
    </subcellularLocation>
</comment>
<dbReference type="InterPro" id="IPR002912">
    <property type="entry name" value="ACT_dom"/>
</dbReference>
<evidence type="ECO:0000256" key="5">
    <source>
        <dbReference type="ARBA" id="ARBA00022989"/>
    </source>
</evidence>
<dbReference type="Gene3D" id="3.30.70.260">
    <property type="match status" value="1"/>
</dbReference>
<feature type="transmembrane region" description="Helical" evidence="10">
    <location>
        <begin position="100"/>
        <end position="120"/>
    </location>
</feature>
<evidence type="ECO:0000259" key="11">
    <source>
        <dbReference type="PROSITE" id="PS51671"/>
    </source>
</evidence>
<gene>
    <name evidence="12" type="ORF">UFOPK4179_00603</name>
</gene>
<dbReference type="InterPro" id="IPR038770">
    <property type="entry name" value="Na+/solute_symporter_sf"/>
</dbReference>
<feature type="transmembrane region" description="Helical" evidence="10">
    <location>
        <begin position="159"/>
        <end position="183"/>
    </location>
</feature>
<keyword evidence="9" id="KW-0739">Sodium transport</keyword>
<keyword evidence="6" id="KW-0915">Sodium</keyword>
<evidence type="ECO:0000256" key="6">
    <source>
        <dbReference type="ARBA" id="ARBA00023053"/>
    </source>
</evidence>
<feature type="transmembrane region" description="Helical" evidence="10">
    <location>
        <begin position="248"/>
        <end position="265"/>
    </location>
</feature>
<feature type="transmembrane region" description="Helical" evidence="10">
    <location>
        <begin position="306"/>
        <end position="324"/>
    </location>
</feature>
<feature type="transmembrane region" description="Helical" evidence="10">
    <location>
        <begin position="366"/>
        <end position="385"/>
    </location>
</feature>
<dbReference type="InterPro" id="IPR045865">
    <property type="entry name" value="ACT-like_dom_sf"/>
</dbReference>
<evidence type="ECO:0000256" key="3">
    <source>
        <dbReference type="ARBA" id="ARBA00022449"/>
    </source>
</evidence>
<proteinExistence type="predicted"/>
<feature type="transmembrane region" description="Helical" evidence="10">
    <location>
        <begin position="336"/>
        <end position="360"/>
    </location>
</feature>
<evidence type="ECO:0000256" key="7">
    <source>
        <dbReference type="ARBA" id="ARBA00023065"/>
    </source>
</evidence>
<feature type="transmembrane region" description="Helical" evidence="10">
    <location>
        <begin position="189"/>
        <end position="213"/>
    </location>
</feature>
<sequence length="887" mass="94322">MNTALLASSGAIDFGSIFTDLAIILIVAKIAAELFERIRVPAVLGEIIAGIVIGPSMLGLIDPSDAMRILAEVGVIILLAEVGLEMDLTELRKVGRASMLVAIIGVVVPMSSGVLAGSVLGESLNASLFLGAALAATSVGITARVFGDLRALSSTEARIVLGAAVADDVLGLIILTVVTRIVQQGSVDLAGVASTIGIAVGFIAIAGAVGILVIPRLFAFIGERAVSPATIGVLAAGLTFGFSAAASGAQLAPIIGAFIAGTALSRTPQHDRISRDFKSLGAIFIPVFFLQIGIDTDVTKFFSGHVLFVAAILTVIAVVGKVVASVGARGTNTDKLLIGMGMIPRGEVGLIFASIGVVVGVFDDDLYAVILLVVLLTTVITPPLLRWRIEQAEETATAADAALVTEEPIGGWLVIANNEVQLQGNPPSSLVLSLGLQSALLATHAQPNDSLLDWMHSHRAIELTWDPASSQALFEVLLRGNARSWRFLEVTNIIERALPEIAKAIRARRGDASELDPTHSMQMPTVETLRDRVGRNSLSDSAILFAAFVLDYSDDSPAVGVINRLALPTELSHQIRALVVASALLHTAVSTETLENNSRNMAQLADFLGSPLMVEQCRMLTEARGNLEDWQYPMLLDITTGVQRLLAHPELIEGIEGSVESVRRSEAMALTSDPQVLDRLKHAAAVYILAHEPETLVRHASLVEPAPRSGKVRVVVESTPQPGQWVINIATHDMRGLLARICAVLAERGLEIMSADLATWPDGAVLDSFVVNSMQKPNSVQIAFELERRLKRRLDAPRRLISNTNSRLSVSLDNDAHPWHSVIRVTGADQPGLVQAVATAFAKAKTNVHHAHISTQGDDVSDRFEVSTRHGRKLGSQALQRITDLLS</sequence>
<feature type="transmembrane region" description="Helical" evidence="10">
    <location>
        <begin position="126"/>
        <end position="147"/>
    </location>
</feature>
<dbReference type="PANTHER" id="PTHR43562">
    <property type="entry name" value="NAPA-TYPE SODIUM/HYDROGEN ANTIPORTER"/>
    <property type="match status" value="1"/>
</dbReference>
<feature type="transmembrane region" description="Helical" evidence="10">
    <location>
        <begin position="277"/>
        <end position="294"/>
    </location>
</feature>
<name>A0A6J6AG32_9ZZZZ</name>
<dbReference type="InterPro" id="IPR006153">
    <property type="entry name" value="Cation/H_exchanger_TM"/>
</dbReference>
<evidence type="ECO:0000256" key="1">
    <source>
        <dbReference type="ARBA" id="ARBA00004141"/>
    </source>
</evidence>
<dbReference type="PANTHER" id="PTHR43562:SF3">
    <property type="entry name" value="SODIUM ION_PROTON EXCHANGER (EUROFUNG)"/>
    <property type="match status" value="1"/>
</dbReference>
<dbReference type="Pfam" id="PF01842">
    <property type="entry name" value="ACT"/>
    <property type="match status" value="1"/>
</dbReference>
<dbReference type="Gene3D" id="1.20.1530.20">
    <property type="match status" value="1"/>
</dbReference>
<accession>A0A6J6AG32</accession>
<evidence type="ECO:0000256" key="9">
    <source>
        <dbReference type="ARBA" id="ARBA00023201"/>
    </source>
</evidence>
<keyword evidence="8 10" id="KW-0472">Membrane</keyword>
<feature type="domain" description="ACT" evidence="11">
    <location>
        <begin position="822"/>
        <end position="887"/>
    </location>
</feature>
<feature type="transmembrane region" description="Helical" evidence="10">
    <location>
        <begin position="67"/>
        <end position="88"/>
    </location>
</feature>